<protein>
    <recommendedName>
        <fullName evidence="1">DUF6875 domain-containing protein</fullName>
    </recommendedName>
</protein>
<reference evidence="2 3" key="1">
    <citation type="submission" date="2020-07" db="EMBL/GenBank/DDBJ databases">
        <title>Sequencing the genomes of 1000 actinobacteria strains.</title>
        <authorList>
            <person name="Klenk H.-P."/>
        </authorList>
    </citation>
    <scope>NUCLEOTIDE SEQUENCE [LARGE SCALE GENOMIC DNA]</scope>
    <source>
        <strain evidence="2 3">DSM 44442</strain>
    </source>
</reference>
<evidence type="ECO:0000313" key="3">
    <source>
        <dbReference type="Proteomes" id="UP000572051"/>
    </source>
</evidence>
<comment type="caution">
    <text evidence="2">The sequence shown here is derived from an EMBL/GenBank/DDBJ whole genome shotgun (WGS) entry which is preliminary data.</text>
</comment>
<dbReference type="InterPro" id="IPR049240">
    <property type="entry name" value="DUF6875"/>
</dbReference>
<keyword evidence="3" id="KW-1185">Reference proteome</keyword>
<accession>A0A7Z0ET28</accession>
<proteinExistence type="predicted"/>
<organism evidence="2 3">
    <name type="scientific">Nocardiopsis aegyptia</name>
    <dbReference type="NCBI Taxonomy" id="220378"/>
    <lineage>
        <taxon>Bacteria</taxon>
        <taxon>Bacillati</taxon>
        <taxon>Actinomycetota</taxon>
        <taxon>Actinomycetes</taxon>
        <taxon>Streptosporangiales</taxon>
        <taxon>Nocardiopsidaceae</taxon>
        <taxon>Nocardiopsis</taxon>
    </lineage>
</organism>
<gene>
    <name evidence="2" type="ORF">HNR10_005647</name>
</gene>
<feature type="domain" description="DUF6875" evidence="1">
    <location>
        <begin position="28"/>
        <end position="200"/>
    </location>
</feature>
<evidence type="ECO:0000259" key="1">
    <source>
        <dbReference type="Pfam" id="PF21780"/>
    </source>
</evidence>
<name>A0A7Z0ET28_9ACTN</name>
<dbReference type="RefSeq" id="WP_179828772.1">
    <property type="nucleotide sequence ID" value="NZ_JACCFS010000001.1"/>
</dbReference>
<dbReference type="AlphaFoldDB" id="A0A7Z0ET28"/>
<dbReference type="EMBL" id="JACCFS010000001">
    <property type="protein sequence ID" value="NYJ37766.1"/>
    <property type="molecule type" value="Genomic_DNA"/>
</dbReference>
<evidence type="ECO:0000313" key="2">
    <source>
        <dbReference type="EMBL" id="NYJ37766.1"/>
    </source>
</evidence>
<sequence>MPVGPHVLHRGAHTGAGPLRVHDIERLSALLEWLESYVSRPHERLGRSGIVCPFVPISMRTDAMEFVVHREVTGADRAELARVVEAHAAEFASSAAGTAAERRRRSLLLVFPSMTGAHQESLDSVHTDLKTAMVRNGLMFGQFHSRCPDGAVRNPDFKVSLSPVPCVAIRYMAPHDILFLHDRPEWFGEYRRRFGGDYRRGKVKDPHMIELFRKAESSEEAR</sequence>
<dbReference type="Pfam" id="PF21780">
    <property type="entry name" value="DUF6875"/>
    <property type="match status" value="1"/>
</dbReference>
<dbReference type="Proteomes" id="UP000572051">
    <property type="component" value="Unassembled WGS sequence"/>
</dbReference>